<evidence type="ECO:0000256" key="1">
    <source>
        <dbReference type="SAM" id="Phobius"/>
    </source>
</evidence>
<keyword evidence="3" id="KW-1185">Reference proteome</keyword>
<gene>
    <name evidence="2" type="ORF">H4P12_03310</name>
</gene>
<organism evidence="2 3">
    <name type="scientific">Paracoccus amoyensis</name>
    <dbReference type="NCBI Taxonomy" id="2760093"/>
    <lineage>
        <taxon>Bacteria</taxon>
        <taxon>Pseudomonadati</taxon>
        <taxon>Pseudomonadota</taxon>
        <taxon>Alphaproteobacteria</taxon>
        <taxon>Rhodobacterales</taxon>
        <taxon>Paracoccaceae</taxon>
        <taxon>Paracoccus</taxon>
    </lineage>
</organism>
<dbReference type="Proteomes" id="UP000608594">
    <property type="component" value="Unassembled WGS sequence"/>
</dbReference>
<sequence>MKEFLLRVATVVVIFFLFYATLLSLMSNPSPKWFDFVSAFPILYICYSVMRGGTALERALDQQRGGMVRVISKITSRDKKD</sequence>
<evidence type="ECO:0000313" key="3">
    <source>
        <dbReference type="Proteomes" id="UP000608594"/>
    </source>
</evidence>
<keyword evidence="1" id="KW-0812">Transmembrane</keyword>
<proteinExistence type="predicted"/>
<reference evidence="2" key="1">
    <citation type="submission" date="2020-08" db="EMBL/GenBank/DDBJ databases">
        <title>Paracoccus amoyensis sp. nov., isolated from the surface seawater at coast of Xiamen, Fujian.</title>
        <authorList>
            <person name="Lyu L."/>
        </authorList>
    </citation>
    <scope>NUCLEOTIDE SEQUENCE</scope>
    <source>
        <strain evidence="2">11-3</strain>
    </source>
</reference>
<accession>A0A926GB24</accession>
<evidence type="ECO:0000313" key="2">
    <source>
        <dbReference type="EMBL" id="MBC9245760.1"/>
    </source>
</evidence>
<name>A0A926GB24_9RHOB</name>
<dbReference type="AlphaFoldDB" id="A0A926GB24"/>
<feature type="transmembrane region" description="Helical" evidence="1">
    <location>
        <begin position="33"/>
        <end position="50"/>
    </location>
</feature>
<feature type="transmembrane region" description="Helical" evidence="1">
    <location>
        <begin position="5"/>
        <end position="27"/>
    </location>
</feature>
<keyword evidence="1" id="KW-1133">Transmembrane helix</keyword>
<dbReference type="EMBL" id="JACOQL010000001">
    <property type="protein sequence ID" value="MBC9245760.1"/>
    <property type="molecule type" value="Genomic_DNA"/>
</dbReference>
<keyword evidence="1" id="KW-0472">Membrane</keyword>
<comment type="caution">
    <text evidence="2">The sequence shown here is derived from an EMBL/GenBank/DDBJ whole genome shotgun (WGS) entry which is preliminary data.</text>
</comment>
<protein>
    <submittedName>
        <fullName evidence="2">Uncharacterized protein</fullName>
    </submittedName>
</protein>
<dbReference type="RefSeq" id="WP_187792158.1">
    <property type="nucleotide sequence ID" value="NZ_JACOQL010000001.1"/>
</dbReference>